<dbReference type="SUPFAM" id="SSF55874">
    <property type="entry name" value="ATPase domain of HSP90 chaperone/DNA topoisomerase II/histidine kinase"/>
    <property type="match status" value="1"/>
</dbReference>
<reference evidence="10" key="2">
    <citation type="submission" date="2020-09" db="EMBL/GenBank/DDBJ databases">
        <authorList>
            <person name="Sun Q."/>
            <person name="Zhou Y."/>
        </authorList>
    </citation>
    <scope>NUCLEOTIDE SEQUENCE</scope>
    <source>
        <strain evidence="10">CGMCC 1.15082</strain>
    </source>
</reference>
<feature type="coiled-coil region" evidence="6">
    <location>
        <begin position="904"/>
        <end position="934"/>
    </location>
</feature>
<dbReference type="InterPro" id="IPR003661">
    <property type="entry name" value="HisK_dim/P_dom"/>
</dbReference>
<evidence type="ECO:0000256" key="4">
    <source>
        <dbReference type="ARBA" id="ARBA00022679"/>
    </source>
</evidence>
<dbReference type="GO" id="GO:0005886">
    <property type="term" value="C:plasma membrane"/>
    <property type="evidence" value="ECO:0007669"/>
    <property type="project" value="TreeGrafter"/>
</dbReference>
<dbReference type="PROSITE" id="PS50112">
    <property type="entry name" value="PAS"/>
    <property type="match status" value="1"/>
</dbReference>
<dbReference type="Proteomes" id="UP000646478">
    <property type="component" value="Unassembled WGS sequence"/>
</dbReference>
<dbReference type="Pfam" id="PF02518">
    <property type="entry name" value="HATPase_c"/>
    <property type="match status" value="1"/>
</dbReference>
<feature type="compositionally biased region" description="Basic and acidic residues" evidence="7">
    <location>
        <begin position="539"/>
        <end position="551"/>
    </location>
</feature>
<dbReference type="PANTHER" id="PTHR43047:SF72">
    <property type="entry name" value="OSMOSENSING HISTIDINE PROTEIN KINASE SLN1"/>
    <property type="match status" value="1"/>
</dbReference>
<dbReference type="NCBIfam" id="TIGR00229">
    <property type="entry name" value="sensory_box"/>
    <property type="match status" value="1"/>
</dbReference>
<name>A0A916S2S4_9HYPH</name>
<comment type="catalytic activity">
    <reaction evidence="1">
        <text>ATP + protein L-histidine = ADP + protein N-phospho-L-histidine.</text>
        <dbReference type="EC" id="2.7.13.3"/>
    </reaction>
</comment>
<dbReference type="InterPro" id="IPR036890">
    <property type="entry name" value="HATPase_C_sf"/>
</dbReference>
<protein>
    <recommendedName>
        <fullName evidence="2">histidine kinase</fullName>
        <ecNumber evidence="2">2.7.13.3</ecNumber>
    </recommendedName>
</protein>
<gene>
    <name evidence="10" type="ORF">GCM10011491_02180</name>
</gene>
<sequence>MAGTYPFIDIAVLEGVRERFVKGDALLVVSPDLKTVLWANRPGAAMFGFDRIDDILGSDPDFPVHVKRQIMAAQGGRSASVRLASQLIALQVLDIALPDGTPARILAASRPSGGIEATIAGLGDEGTHVALLDEDGAVLANSLHFDGLGILPTTLNDLVIEVRDEESRLVKRRVRAGTRSVPAGIARLSDDPYRHLLFVIAEGQAEKPVETIAVAPEAAEPAATDLASEEKEVPEAPFLAKEEEAEPVAPSLPVEEETVEVAAPAPAAEAEEAETAEPTPAPAKGEEIETAPSLALSEEQDGEEQGVVSEGHAMEEPTPQPAGFVYNPNAAPARFVWKVDANTVFSEISPEFAAAVGPQAADVMGRRFADVARVFGFDEDGAIATLLEGRDTWSGRTVSWPIEGTSLHAPVDLAALPVYSRERTFLGFRGFGVVRPGEAEPDPEAIGLALMAGPTTPAEAEGEGEFPEAAPEQDNVPAVEQETAPPVEAAPVVEVVDLSEKLVQKLDIPVDPEAAKPDPFQGETPALQLTPSAGRRVHDKIIRLEEHRTPRAETSGLTQTERNAFREIADRLRRGGILPAKGEAKPEETKTPAGEPVEVQGNAATDTASLPPSRQREAHPLLAALAQKQKDAETTPVFSSPVSAPEDNPDIGSAEEQKPASMEAGDDASIIARLPLPVLVHAGDVVYYANQALLDLTGYETPEALAEAGGLAALFAEREVDENGRPGAMMLRRADGGEQAVEAHLQSISWQGGRALMLSLMPKSEPAEARSPEPKAADDLTDEERQALETRIEELTSILDTATDGVVIIGPDGLIRSMNHSAAALFGYEPQEIKGKSFSMLFAIESQRAALDYLDGLSHNGVASVLNDGREVIGREAQGRFIPMFMTIGKLAASNSYCAVLRDITQWKRAEEELTNARREAERASSQKTEFLARISHEIRTPLNAIIGFSELMADERFGPIGNERYRDYLRDINRSGNHVLALVNDLLDISKIEAGGLDMEFEAVSLNEAIAEAVAIMQPQANRERVIIRSSFPANLPDIVADARSIKQIALNLLSNAVRFTAPGGQVIVSTSYEANGGVVMRVRDTGIGMSPAEVEQALKPFKQVNAQRHNPANGHMDWRQEGTGLGLPLTKAMVEANRAMFTIESTPGNGTMVEVSFPSTRVLAD</sequence>
<dbReference type="InterPro" id="IPR036097">
    <property type="entry name" value="HisK_dim/P_sf"/>
</dbReference>
<dbReference type="InterPro" id="IPR004358">
    <property type="entry name" value="Sig_transdc_His_kin-like_C"/>
</dbReference>
<evidence type="ECO:0000259" key="9">
    <source>
        <dbReference type="PROSITE" id="PS50112"/>
    </source>
</evidence>
<evidence type="ECO:0000256" key="2">
    <source>
        <dbReference type="ARBA" id="ARBA00012438"/>
    </source>
</evidence>
<dbReference type="SUPFAM" id="SSF55785">
    <property type="entry name" value="PYP-like sensor domain (PAS domain)"/>
    <property type="match status" value="1"/>
</dbReference>
<dbReference type="GO" id="GO:0009927">
    <property type="term" value="F:histidine phosphotransfer kinase activity"/>
    <property type="evidence" value="ECO:0007669"/>
    <property type="project" value="TreeGrafter"/>
</dbReference>
<reference evidence="10" key="1">
    <citation type="journal article" date="2014" name="Int. J. Syst. Evol. Microbiol.">
        <title>Complete genome sequence of Corynebacterium casei LMG S-19264T (=DSM 44701T), isolated from a smear-ripened cheese.</title>
        <authorList>
            <consortium name="US DOE Joint Genome Institute (JGI-PGF)"/>
            <person name="Walter F."/>
            <person name="Albersmeier A."/>
            <person name="Kalinowski J."/>
            <person name="Ruckert C."/>
        </authorList>
    </citation>
    <scope>NUCLEOTIDE SEQUENCE</scope>
    <source>
        <strain evidence="10">CGMCC 1.15082</strain>
    </source>
</reference>
<evidence type="ECO:0000256" key="1">
    <source>
        <dbReference type="ARBA" id="ARBA00000085"/>
    </source>
</evidence>
<evidence type="ECO:0000256" key="5">
    <source>
        <dbReference type="ARBA" id="ARBA00022777"/>
    </source>
</evidence>
<evidence type="ECO:0000256" key="7">
    <source>
        <dbReference type="SAM" id="MobiDB-lite"/>
    </source>
</evidence>
<dbReference type="Pfam" id="PF00512">
    <property type="entry name" value="HisKA"/>
    <property type="match status" value="1"/>
</dbReference>
<feature type="domain" description="PAS" evidence="9">
    <location>
        <begin position="791"/>
        <end position="861"/>
    </location>
</feature>
<evidence type="ECO:0000313" key="10">
    <source>
        <dbReference type="EMBL" id="GGA78572.1"/>
    </source>
</evidence>
<dbReference type="Gene3D" id="1.10.287.130">
    <property type="match status" value="1"/>
</dbReference>
<accession>A0A916S2S4</accession>
<dbReference type="CDD" id="cd00130">
    <property type="entry name" value="PAS"/>
    <property type="match status" value="1"/>
</dbReference>
<dbReference type="PRINTS" id="PR00344">
    <property type="entry name" value="BCTRLSENSOR"/>
</dbReference>
<feature type="region of interest" description="Disordered" evidence="7">
    <location>
        <begin position="763"/>
        <end position="783"/>
    </location>
</feature>
<feature type="region of interest" description="Disordered" evidence="7">
    <location>
        <begin position="513"/>
        <end position="614"/>
    </location>
</feature>
<dbReference type="Gene3D" id="3.30.450.20">
    <property type="entry name" value="PAS domain"/>
    <property type="match status" value="1"/>
</dbReference>
<dbReference type="SUPFAM" id="SSF47384">
    <property type="entry name" value="Homodimeric domain of signal transducing histidine kinase"/>
    <property type="match status" value="1"/>
</dbReference>
<keyword evidence="11" id="KW-1185">Reference proteome</keyword>
<feature type="region of interest" description="Disordered" evidence="7">
    <location>
        <begin position="627"/>
        <end position="660"/>
    </location>
</feature>
<keyword evidence="3" id="KW-0597">Phosphoprotein</keyword>
<proteinExistence type="predicted"/>
<dbReference type="AlphaFoldDB" id="A0A916S2S4"/>
<dbReference type="SMART" id="SM00387">
    <property type="entry name" value="HATPase_c"/>
    <property type="match status" value="1"/>
</dbReference>
<dbReference type="Pfam" id="PF00989">
    <property type="entry name" value="PAS"/>
    <property type="match status" value="1"/>
</dbReference>
<dbReference type="EMBL" id="BMHH01000001">
    <property type="protein sequence ID" value="GGA78572.1"/>
    <property type="molecule type" value="Genomic_DNA"/>
</dbReference>
<feature type="domain" description="Histidine kinase" evidence="8">
    <location>
        <begin position="934"/>
        <end position="1163"/>
    </location>
</feature>
<dbReference type="GO" id="GO:0006355">
    <property type="term" value="P:regulation of DNA-templated transcription"/>
    <property type="evidence" value="ECO:0007669"/>
    <property type="project" value="InterPro"/>
</dbReference>
<dbReference type="InterPro" id="IPR035965">
    <property type="entry name" value="PAS-like_dom_sf"/>
</dbReference>
<evidence type="ECO:0000313" key="11">
    <source>
        <dbReference type="Proteomes" id="UP000646478"/>
    </source>
</evidence>
<dbReference type="SMART" id="SM00091">
    <property type="entry name" value="PAS"/>
    <property type="match status" value="2"/>
</dbReference>
<dbReference type="PROSITE" id="PS50109">
    <property type="entry name" value="HIS_KIN"/>
    <property type="match status" value="1"/>
</dbReference>
<dbReference type="PANTHER" id="PTHR43047">
    <property type="entry name" value="TWO-COMPONENT HISTIDINE PROTEIN KINASE"/>
    <property type="match status" value="1"/>
</dbReference>
<evidence type="ECO:0000259" key="8">
    <source>
        <dbReference type="PROSITE" id="PS50109"/>
    </source>
</evidence>
<dbReference type="InterPro" id="IPR003594">
    <property type="entry name" value="HATPase_dom"/>
</dbReference>
<dbReference type="InterPro" id="IPR013767">
    <property type="entry name" value="PAS_fold"/>
</dbReference>
<keyword evidence="5 10" id="KW-0418">Kinase</keyword>
<keyword evidence="6" id="KW-0175">Coiled coil</keyword>
<feature type="compositionally biased region" description="Basic and acidic residues" evidence="7">
    <location>
        <begin position="563"/>
        <end position="573"/>
    </location>
</feature>
<feature type="compositionally biased region" description="Basic and acidic residues" evidence="7">
    <location>
        <begin position="765"/>
        <end position="783"/>
    </location>
</feature>
<feature type="region of interest" description="Disordered" evidence="7">
    <location>
        <begin position="220"/>
        <end position="308"/>
    </location>
</feature>
<dbReference type="Gene3D" id="3.30.565.10">
    <property type="entry name" value="Histidine kinase-like ATPase, C-terminal domain"/>
    <property type="match status" value="1"/>
</dbReference>
<dbReference type="GO" id="GO:0000155">
    <property type="term" value="F:phosphorelay sensor kinase activity"/>
    <property type="evidence" value="ECO:0007669"/>
    <property type="project" value="InterPro"/>
</dbReference>
<evidence type="ECO:0000256" key="6">
    <source>
        <dbReference type="SAM" id="Coils"/>
    </source>
</evidence>
<dbReference type="CDD" id="cd00082">
    <property type="entry name" value="HisKA"/>
    <property type="match status" value="1"/>
</dbReference>
<dbReference type="InterPro" id="IPR005467">
    <property type="entry name" value="His_kinase_dom"/>
</dbReference>
<dbReference type="EC" id="2.7.13.3" evidence="2"/>
<dbReference type="SMART" id="SM00388">
    <property type="entry name" value="HisKA"/>
    <property type="match status" value="1"/>
</dbReference>
<organism evidence="10 11">
    <name type="scientific">Brucella endophytica</name>
    <dbReference type="NCBI Taxonomy" id="1963359"/>
    <lineage>
        <taxon>Bacteria</taxon>
        <taxon>Pseudomonadati</taxon>
        <taxon>Pseudomonadota</taxon>
        <taxon>Alphaproteobacteria</taxon>
        <taxon>Hyphomicrobiales</taxon>
        <taxon>Brucellaceae</taxon>
        <taxon>Brucella/Ochrobactrum group</taxon>
        <taxon>Brucella</taxon>
    </lineage>
</organism>
<keyword evidence="4" id="KW-0808">Transferase</keyword>
<dbReference type="InterPro" id="IPR000014">
    <property type="entry name" value="PAS"/>
</dbReference>
<dbReference type="RefSeq" id="WP_188820610.1">
    <property type="nucleotide sequence ID" value="NZ_BMHH01000001.1"/>
</dbReference>
<comment type="caution">
    <text evidence="10">The sequence shown here is derived from an EMBL/GenBank/DDBJ whole genome shotgun (WGS) entry which is preliminary data.</text>
</comment>
<feature type="compositionally biased region" description="Polar residues" evidence="7">
    <location>
        <begin position="602"/>
        <end position="612"/>
    </location>
</feature>
<evidence type="ECO:0000256" key="3">
    <source>
        <dbReference type="ARBA" id="ARBA00022553"/>
    </source>
</evidence>